<proteinExistence type="predicted"/>
<gene>
    <name evidence="1" type="ORF">VIBNISOn1_360023</name>
</gene>
<accession>A0AAV2VSS6</accession>
<comment type="caution">
    <text evidence="1">The sequence shown here is derived from an EMBL/GenBank/DDBJ whole genome shotgun (WGS) entry which is preliminary data.</text>
</comment>
<reference evidence="1 2" key="1">
    <citation type="journal article" date="2013" name="ISME J.">
        <title>Comparative genomics of pathogenic lineages of Vibrio nigripulchritudo identifies virulence-associated traits.</title>
        <authorList>
            <person name="Goudenege D."/>
            <person name="Labreuche Y."/>
            <person name="Krin E."/>
            <person name="Ansquer D."/>
            <person name="Mangenot S."/>
            <person name="Calteau A."/>
            <person name="Medigue C."/>
            <person name="Mazel D."/>
            <person name="Polz M.F."/>
            <person name="Le Roux F."/>
        </authorList>
    </citation>
    <scope>NUCLEOTIDE SEQUENCE [LARGE SCALE GENOMIC DNA]</scope>
    <source>
        <strain evidence="1 2">SOn1</strain>
    </source>
</reference>
<dbReference type="AlphaFoldDB" id="A0AAV2VSS6"/>
<organism evidence="1 2">
    <name type="scientific">Vibrio nigripulchritudo SOn1</name>
    <dbReference type="NCBI Taxonomy" id="1238450"/>
    <lineage>
        <taxon>Bacteria</taxon>
        <taxon>Pseudomonadati</taxon>
        <taxon>Pseudomonadota</taxon>
        <taxon>Gammaproteobacteria</taxon>
        <taxon>Vibrionales</taxon>
        <taxon>Vibrionaceae</taxon>
        <taxon>Vibrio</taxon>
    </lineage>
</organism>
<evidence type="ECO:0000313" key="2">
    <source>
        <dbReference type="Proteomes" id="UP000018211"/>
    </source>
</evidence>
<evidence type="ECO:0000313" key="1">
    <source>
        <dbReference type="EMBL" id="CCO47790.1"/>
    </source>
</evidence>
<sequence length="66" mass="7669">MDGSNFWTTQFKEPVNNMLGTILIMVPQKNLKLFKLIHQTMPNKKLGEVKVEEYDMSNVKMPTLDI</sequence>
<protein>
    <submittedName>
        <fullName evidence="1">Uncharacterized protein</fullName>
    </submittedName>
</protein>
<name>A0AAV2VSS6_9VIBR</name>
<dbReference type="EMBL" id="CAOF01000127">
    <property type="protein sequence ID" value="CCO47790.1"/>
    <property type="molecule type" value="Genomic_DNA"/>
</dbReference>
<dbReference type="Proteomes" id="UP000018211">
    <property type="component" value="Unassembled WGS sequence"/>
</dbReference>